<reference evidence="1 2" key="1">
    <citation type="journal article" date="2022" name="Genome Biol. Evol.">
        <title>The Spruce Budworm Genome: Reconstructing the Evolutionary History of Antifreeze Proteins.</title>
        <authorList>
            <person name="Beliveau C."/>
            <person name="Gagne P."/>
            <person name="Picq S."/>
            <person name="Vernygora O."/>
            <person name="Keeling C.I."/>
            <person name="Pinkney K."/>
            <person name="Doucet D."/>
            <person name="Wen F."/>
            <person name="Johnston J.S."/>
            <person name="Maaroufi H."/>
            <person name="Boyle B."/>
            <person name="Laroche J."/>
            <person name="Dewar K."/>
            <person name="Juretic N."/>
            <person name="Blackburn G."/>
            <person name="Nisole A."/>
            <person name="Brunet B."/>
            <person name="Brandao M."/>
            <person name="Lumley L."/>
            <person name="Duan J."/>
            <person name="Quan G."/>
            <person name="Lucarotti C.J."/>
            <person name="Roe A.D."/>
            <person name="Sperling F.A.H."/>
            <person name="Levesque R.C."/>
            <person name="Cusson M."/>
        </authorList>
    </citation>
    <scope>NUCLEOTIDE SEQUENCE [LARGE SCALE GENOMIC DNA]</scope>
    <source>
        <strain evidence="1">Glfc:IPQL:Cfum</strain>
    </source>
</reference>
<gene>
    <name evidence="1" type="ORF">MSG28_009335</name>
</gene>
<organism evidence="1 2">
    <name type="scientific">Choristoneura fumiferana</name>
    <name type="common">Spruce budworm moth</name>
    <name type="synonym">Archips fumiferana</name>
    <dbReference type="NCBI Taxonomy" id="7141"/>
    <lineage>
        <taxon>Eukaryota</taxon>
        <taxon>Metazoa</taxon>
        <taxon>Ecdysozoa</taxon>
        <taxon>Arthropoda</taxon>
        <taxon>Hexapoda</taxon>
        <taxon>Insecta</taxon>
        <taxon>Pterygota</taxon>
        <taxon>Neoptera</taxon>
        <taxon>Endopterygota</taxon>
        <taxon>Lepidoptera</taxon>
        <taxon>Glossata</taxon>
        <taxon>Ditrysia</taxon>
        <taxon>Tortricoidea</taxon>
        <taxon>Tortricidae</taxon>
        <taxon>Tortricinae</taxon>
        <taxon>Choristoneura</taxon>
    </lineage>
</organism>
<proteinExistence type="predicted"/>
<dbReference type="EMBL" id="CM046115">
    <property type="protein sequence ID" value="KAI8441071.1"/>
    <property type="molecule type" value="Genomic_DNA"/>
</dbReference>
<dbReference type="Proteomes" id="UP001064048">
    <property type="component" value="Chromosome 15"/>
</dbReference>
<evidence type="ECO:0000313" key="1">
    <source>
        <dbReference type="EMBL" id="KAI8441071.1"/>
    </source>
</evidence>
<comment type="caution">
    <text evidence="1">The sequence shown here is derived from an EMBL/GenBank/DDBJ whole genome shotgun (WGS) entry which is preliminary data.</text>
</comment>
<keyword evidence="2" id="KW-1185">Reference proteome</keyword>
<evidence type="ECO:0000313" key="2">
    <source>
        <dbReference type="Proteomes" id="UP001064048"/>
    </source>
</evidence>
<sequence length="175" mass="19739">MISCIFKKVVEMSKAVIIPECKKDVGGVKEGLSLSPNEKRDGAMGLFSRLLRLDTLKRSSVATKPEPQITYYGVYIPCEIKKGPDEEAIHVYENKSEALELVKRYKLARFKAFHNRQDAISFALRGAEHHDTTDGNDSCKCIKLGTHLTHVRNVCNAIRSIAYDKYISKHKVQIS</sequence>
<name>A0ACC0KWY2_CHOFU</name>
<accession>A0ACC0KWY2</accession>
<protein>
    <submittedName>
        <fullName evidence="1">Uncharacterized protein</fullName>
    </submittedName>
</protein>